<feature type="region of interest" description="Disordered" evidence="1">
    <location>
        <begin position="535"/>
        <end position="558"/>
    </location>
</feature>
<dbReference type="InterPro" id="IPR036028">
    <property type="entry name" value="SH3-like_dom_sf"/>
</dbReference>
<feature type="compositionally biased region" description="Polar residues" evidence="1">
    <location>
        <begin position="228"/>
        <end position="248"/>
    </location>
</feature>
<feature type="region of interest" description="Disordered" evidence="1">
    <location>
        <begin position="1359"/>
        <end position="1392"/>
    </location>
</feature>
<dbReference type="GO" id="GO:0006897">
    <property type="term" value="P:endocytosis"/>
    <property type="evidence" value="ECO:0007669"/>
    <property type="project" value="TreeGrafter"/>
</dbReference>
<dbReference type="GO" id="GO:0097320">
    <property type="term" value="P:plasma membrane tubulation"/>
    <property type="evidence" value="ECO:0007669"/>
    <property type="project" value="TreeGrafter"/>
</dbReference>
<dbReference type="PANTHER" id="PTHR45827:SF1">
    <property type="entry name" value="SORTING NEXIN"/>
    <property type="match status" value="1"/>
</dbReference>
<feature type="compositionally biased region" description="Low complexity" evidence="1">
    <location>
        <begin position="448"/>
        <end position="489"/>
    </location>
</feature>
<feature type="region of interest" description="Disordered" evidence="1">
    <location>
        <begin position="860"/>
        <end position="934"/>
    </location>
</feature>
<feature type="compositionally biased region" description="Low complexity" evidence="1">
    <location>
        <begin position="653"/>
        <end position="683"/>
    </location>
</feature>
<evidence type="ECO:0000259" key="2">
    <source>
        <dbReference type="PROSITE" id="PS50195"/>
    </source>
</evidence>
<dbReference type="InterPro" id="IPR027267">
    <property type="entry name" value="AH/BAR_dom_sf"/>
</dbReference>
<feature type="compositionally biased region" description="Polar residues" evidence="1">
    <location>
        <begin position="1"/>
        <end position="10"/>
    </location>
</feature>
<dbReference type="InterPro" id="IPR036871">
    <property type="entry name" value="PX_dom_sf"/>
</dbReference>
<dbReference type="OrthoDB" id="10254720at2759"/>
<dbReference type="SMART" id="SM00312">
    <property type="entry name" value="PX"/>
    <property type="match status" value="1"/>
</dbReference>
<feature type="compositionally biased region" description="Low complexity" evidence="1">
    <location>
        <begin position="1582"/>
        <end position="1591"/>
    </location>
</feature>
<feature type="region of interest" description="Disordered" evidence="1">
    <location>
        <begin position="630"/>
        <end position="683"/>
    </location>
</feature>
<organism evidence="3 4">
    <name type="scientific">Pseudozyma flocculosa PF-1</name>
    <dbReference type="NCBI Taxonomy" id="1277687"/>
    <lineage>
        <taxon>Eukaryota</taxon>
        <taxon>Fungi</taxon>
        <taxon>Dikarya</taxon>
        <taxon>Basidiomycota</taxon>
        <taxon>Ustilaginomycotina</taxon>
        <taxon>Ustilaginomycetes</taxon>
        <taxon>Ustilaginales</taxon>
        <taxon>Ustilaginaceae</taxon>
        <taxon>Pseudozyma</taxon>
    </lineage>
</organism>
<dbReference type="GO" id="GO:0031410">
    <property type="term" value="C:cytoplasmic vesicle"/>
    <property type="evidence" value="ECO:0007669"/>
    <property type="project" value="TreeGrafter"/>
</dbReference>
<dbReference type="RefSeq" id="XP_007881548.1">
    <property type="nucleotide sequence ID" value="XM_007883357.1"/>
</dbReference>
<sequence length="1620" mass="170021">MSGATPQADDSTSGRAPSPAPSSSSIASSRTGTMSRPAPPPKPSHLSCAFTGTVNSVALREYIQAQKTGGSFTSDNRSGTISQAFAGYGYGSIDHFVDAFESSDDEGSTAVPDAATLESGADTARPSMRKRTYTAPSVSRVFNPAAEDDAGDGTTKLVRREPIQIDGKGPSRVGNLRSMFEAPAEAPRITPQRTGTGTTFSRAKAKQVSEKTRMLQAQITGERGAWTFSPTTESPSHASQASEASQKYETAKQDQIERELKKLSLIEDDQEAQGTVKLSPSRRGSSPIAVKESSTARADMLASGPSSPTAHDRDDSTATIRPRDISPQLNSTRRMPSTARTPSSSRRSRLSSVFSASSAGAQTSSPLAAGTPSPDAKSTAGSEFAETDAGRNERSREPSMLIDHQNVKTSAHMRAHDGSSFDFDWVNRARYPNPGTPERGTPPPPTPAAAKSDSAAADAVAVPGGSPDPSSRKSSSFQGKAVAPVAVRAGPPPQRPDSIVLSLESQAEEPLATVKPTFEVVPEEVAMLEEAVDATQPEQREAPDAAAQPAPVVRPPQPGIGREARALYDFLGEASFNELSLRAGQSFEILNEELAGGWSLGVVWDDEGLPRRGLIPRGWYCYIQDFTMSPPAAQGIEPPPTPSPFPDDEEESGSGAPPGLLGLGSPALPRSTTDAQDLDAAAAKASPLGGRAMSRIGSLNAASNPLAGISPAKANGGTWKQSTSPVSLKGAQALESLAALAADHGISASSVEAGEGPPGGTMPTPKLVVPEQDVHLEAPHSDDGSTVVIDEGPAQPWAPALEAQHPTRSTPSRPEAPRVVSPVKAEAVSSTAMFAWRTSILRGKTLNRFASFVTSGAEDYILSNDGGSVGSDRSREALRPANSFSSFGTLRSDRAKDASATPFDGPDHARSREPSATSTSTASTSSTRPTEDADQHYVVAGPAGPKWKAKTPPFLVQVHSPEKRTKMSGMHEYTVFCVTSTFPAHSSVAEAGGADAAAADASASWDSGDGDGEQDAVRMPFDPLAAPDPPGPSLTVFRRFTQFAWLYQTLTKHFPALVIPPLPEKQYSGRFAAEFIETRRADLELWLGRIVRHPVLRYTEAVLFFLSCDDELEWKRKAGRLLKGEGWEGGASGSTGNAKIKANMFARTWHPSFNFDAAEAALEGEAVDAHLRAMERTMNGVGGPNVGRQGVLGAWKGLREGAVSTSACYRDLSYSMLRLITGVGVVDASGALNGGDAALHGHGMGGGGGGVGGSGSGSDYAHYLHGPPMGNLGKRSESGATNEHGVWCWREGCHECTNLTYVLQNTAEAMQDVADLFEHHARDTLLRQHERLKDVSRPHTAHQALLEVHRATLAKYREATGEPDPLDPDSSHIGADGDGDGGGKAATTALTAQESERIASRCETVLNVTLAEMDRVHDERVEDLHSIGKRFLDSQIDVYEDILATLKSARAHYDPEYYDCERGTHILPSRFQADLSKPRRADGALPMPSAALGGMGGLGKVGMLLSTAAGMTRPVSSGFLNGAGAVTVAEMMERSTSNASSSATGGGGGGGSFFLFPNAYSPSAAAEARTGSMTATSTLKASQQQQQQQQSGSGGGGGGGTTGDGGGGGGNRVSYFSHWR</sequence>
<dbReference type="KEGG" id="pfp:PFL1_05819"/>
<feature type="compositionally biased region" description="Basic and acidic residues" evidence="1">
    <location>
        <begin position="310"/>
        <end position="324"/>
    </location>
</feature>
<feature type="region of interest" description="Disordered" evidence="1">
    <location>
        <begin position="1"/>
        <end position="47"/>
    </location>
</feature>
<feature type="region of interest" description="Disordered" evidence="1">
    <location>
        <begin position="1571"/>
        <end position="1620"/>
    </location>
</feature>
<dbReference type="Proteomes" id="UP000053664">
    <property type="component" value="Unassembled WGS sequence"/>
</dbReference>
<feature type="region of interest" description="Disordered" evidence="1">
    <location>
        <begin position="103"/>
        <end position="497"/>
    </location>
</feature>
<dbReference type="PANTHER" id="PTHR45827">
    <property type="entry name" value="SORTING NEXIN"/>
    <property type="match status" value="1"/>
</dbReference>
<dbReference type="PROSITE" id="PS50195">
    <property type="entry name" value="PX"/>
    <property type="match status" value="1"/>
</dbReference>
<dbReference type="GeneID" id="19319904"/>
<feature type="compositionally biased region" description="Low complexity" evidence="1">
    <location>
        <begin position="331"/>
        <end position="359"/>
    </location>
</feature>
<gene>
    <name evidence="3" type="ORF">PFL1_05819</name>
</gene>
<feature type="compositionally biased region" description="Low complexity" evidence="1">
    <location>
        <begin position="11"/>
        <end position="35"/>
    </location>
</feature>
<dbReference type="Gene3D" id="2.30.30.40">
    <property type="entry name" value="SH3 Domains"/>
    <property type="match status" value="1"/>
</dbReference>
<dbReference type="eggNOG" id="KOG2528">
    <property type="taxonomic scope" value="Eukaryota"/>
</dbReference>
<feature type="compositionally biased region" description="Basic and acidic residues" evidence="1">
    <location>
        <begin position="249"/>
        <end position="265"/>
    </location>
</feature>
<dbReference type="EMBL" id="KE361644">
    <property type="protein sequence ID" value="EPQ26497.1"/>
    <property type="molecule type" value="Genomic_DNA"/>
</dbReference>
<evidence type="ECO:0000256" key="1">
    <source>
        <dbReference type="SAM" id="MobiDB-lite"/>
    </source>
</evidence>
<dbReference type="InterPro" id="IPR001683">
    <property type="entry name" value="PX_dom"/>
</dbReference>
<feature type="region of interest" description="Disordered" evidence="1">
    <location>
        <begin position="800"/>
        <end position="819"/>
    </location>
</feature>
<dbReference type="Pfam" id="PF00787">
    <property type="entry name" value="PX"/>
    <property type="match status" value="1"/>
</dbReference>
<feature type="compositionally biased region" description="Gly residues" evidence="1">
    <location>
        <begin position="1592"/>
        <end position="1611"/>
    </location>
</feature>
<name>A0A061H1L4_9BASI</name>
<dbReference type="GO" id="GO:0016197">
    <property type="term" value="P:endosomal transport"/>
    <property type="evidence" value="ECO:0007669"/>
    <property type="project" value="TreeGrafter"/>
</dbReference>
<proteinExistence type="predicted"/>
<dbReference type="GO" id="GO:0005886">
    <property type="term" value="C:plasma membrane"/>
    <property type="evidence" value="ECO:0007669"/>
    <property type="project" value="TreeGrafter"/>
</dbReference>
<reference evidence="3 4" key="1">
    <citation type="journal article" date="2013" name="Plant Cell">
        <title>The transition from a phytopathogenic smut ancestor to an anamorphic biocontrol agent deciphered by comparative whole-genome analysis.</title>
        <authorList>
            <person name="Lefebvre F."/>
            <person name="Joly D.L."/>
            <person name="Labbe C."/>
            <person name="Teichmann B."/>
            <person name="Linning R."/>
            <person name="Belzile F."/>
            <person name="Bakkeren G."/>
            <person name="Belanger R.R."/>
        </authorList>
    </citation>
    <scope>NUCLEOTIDE SEQUENCE [LARGE SCALE GENOMIC DNA]</scope>
    <source>
        <strain evidence="3 4">PF-1</strain>
    </source>
</reference>
<dbReference type="SUPFAM" id="SSF50044">
    <property type="entry name" value="SH3-domain"/>
    <property type="match status" value="1"/>
</dbReference>
<feature type="compositionally biased region" description="Polar residues" evidence="1">
    <location>
        <begin position="272"/>
        <end position="284"/>
    </location>
</feature>
<feature type="domain" description="PX" evidence="2">
    <location>
        <begin position="954"/>
        <end position="1112"/>
    </location>
</feature>
<feature type="compositionally biased region" description="Low complexity" evidence="1">
    <location>
        <begin position="914"/>
        <end position="928"/>
    </location>
</feature>
<dbReference type="GO" id="GO:0035091">
    <property type="term" value="F:phosphatidylinositol binding"/>
    <property type="evidence" value="ECO:0007669"/>
    <property type="project" value="InterPro"/>
</dbReference>
<dbReference type="Pfam" id="PF10456">
    <property type="entry name" value="BAR_3_WASP_bdg"/>
    <property type="match status" value="1"/>
</dbReference>
<dbReference type="Gene3D" id="3.30.1520.10">
    <property type="entry name" value="Phox-like domain"/>
    <property type="match status" value="1"/>
</dbReference>
<feature type="compositionally biased region" description="Polar residues" evidence="1">
    <location>
        <begin position="1571"/>
        <end position="1581"/>
    </location>
</feature>
<dbReference type="InterPro" id="IPR019497">
    <property type="entry name" value="Sorting_nexin_WASP-bd-dom"/>
</dbReference>
<feature type="compositionally biased region" description="Polar residues" evidence="1">
    <location>
        <begin position="191"/>
        <end position="201"/>
    </location>
</feature>
<dbReference type="SUPFAM" id="SSF64268">
    <property type="entry name" value="PX domain"/>
    <property type="match status" value="1"/>
</dbReference>
<evidence type="ECO:0000313" key="4">
    <source>
        <dbReference type="Proteomes" id="UP000053664"/>
    </source>
</evidence>
<dbReference type="Gene3D" id="1.20.1270.60">
    <property type="entry name" value="Arfaptin homology (AH) domain/BAR domain"/>
    <property type="match status" value="1"/>
</dbReference>
<evidence type="ECO:0000313" key="3">
    <source>
        <dbReference type="EMBL" id="EPQ26497.1"/>
    </source>
</evidence>
<feature type="compositionally biased region" description="Basic and acidic residues" evidence="1">
    <location>
        <begin position="388"/>
        <end position="397"/>
    </location>
</feature>
<protein>
    <recommendedName>
        <fullName evidence="2">PX domain-containing protein</fullName>
    </recommendedName>
</protein>
<accession>A0A061H1L4</accession>
<dbReference type="HOGENOM" id="CLU_243569_0_0_1"/>